<dbReference type="EMBL" id="CP064056">
    <property type="protein sequence ID" value="QPM74589.1"/>
    <property type="molecule type" value="Genomic_DNA"/>
</dbReference>
<feature type="compositionally biased region" description="Basic and acidic residues" evidence="1">
    <location>
        <begin position="107"/>
        <end position="116"/>
    </location>
</feature>
<evidence type="ECO:0008006" key="4">
    <source>
        <dbReference type="Google" id="ProtNLM"/>
    </source>
</evidence>
<evidence type="ECO:0000256" key="1">
    <source>
        <dbReference type="SAM" id="MobiDB-lite"/>
    </source>
</evidence>
<protein>
    <recommendedName>
        <fullName evidence="4">Phage protein</fullName>
    </recommendedName>
</protein>
<evidence type="ECO:0000313" key="2">
    <source>
        <dbReference type="EMBL" id="QPM74589.1"/>
    </source>
</evidence>
<dbReference type="NCBIfam" id="NF047360">
    <property type="entry name" value="tail_chap_PVL"/>
    <property type="match status" value="1"/>
</dbReference>
<dbReference type="Pfam" id="PF23857">
    <property type="entry name" value="Phage_TAC_19"/>
    <property type="match status" value="1"/>
</dbReference>
<dbReference type="AlphaFoldDB" id="A0A7T1AYW5"/>
<dbReference type="Proteomes" id="UP000594455">
    <property type="component" value="Chromosome"/>
</dbReference>
<organism evidence="2 3">
    <name type="scientific">Staphylococcus lloydii</name>
    <dbReference type="NCBI Taxonomy" id="2781774"/>
    <lineage>
        <taxon>Bacteria</taxon>
        <taxon>Bacillati</taxon>
        <taxon>Bacillota</taxon>
        <taxon>Bacilli</taxon>
        <taxon>Bacillales</taxon>
        <taxon>Staphylococcaceae</taxon>
        <taxon>Staphylococcus</taxon>
    </lineage>
</organism>
<feature type="region of interest" description="Disordered" evidence="1">
    <location>
        <begin position="92"/>
        <end position="116"/>
    </location>
</feature>
<feature type="compositionally biased region" description="Acidic residues" evidence="1">
    <location>
        <begin position="94"/>
        <end position="106"/>
    </location>
</feature>
<sequence>MIKFEIKDKETGKTASYVKEDITMGEAEKFYDHMEFSEKENAKEKPDAKKVRKNERQFLANLFKDQGLTEDDILNNMSTKTYSRVFDALFQEMQGEDGESSEDASEEVGKTEEQSQ</sequence>
<dbReference type="InterPro" id="IPR057006">
    <property type="entry name" value="Phage_TAC_19"/>
</dbReference>
<keyword evidence="3" id="KW-1185">Reference proteome</keyword>
<dbReference type="KEGG" id="sllo:ISP08_09600"/>
<dbReference type="RefSeq" id="WP_195718473.1">
    <property type="nucleotide sequence ID" value="NZ_CP064056.1"/>
</dbReference>
<reference evidence="2 3" key="1">
    <citation type="submission" date="2020-10" db="EMBL/GenBank/DDBJ databases">
        <title>Closed genome sequences of Staphylococcus lloydii sp. nov. and Staphylococcus durrellii sp. nov. Isolated from Captive Fruit Bats (Pteropus livingstonii).</title>
        <authorList>
            <person name="Fountain K."/>
        </authorList>
    </citation>
    <scope>NUCLEOTIDE SEQUENCE [LARGE SCALE GENOMIC DNA]</scope>
    <source>
        <strain evidence="2 3">23_2_7_LY</strain>
    </source>
</reference>
<accession>A0A7T1AYW5</accession>
<proteinExistence type="predicted"/>
<name>A0A7T1AYW5_9STAP</name>
<evidence type="ECO:0000313" key="3">
    <source>
        <dbReference type="Proteomes" id="UP000594455"/>
    </source>
</evidence>
<gene>
    <name evidence="2" type="ORF">ISP08_09600</name>
</gene>